<proteinExistence type="predicted"/>
<dbReference type="PANTHER" id="PTHR43162:SF1">
    <property type="entry name" value="PRESTALK A DIFFERENTIATION PROTEIN A"/>
    <property type="match status" value="1"/>
</dbReference>
<reference evidence="3 5" key="2">
    <citation type="submission" date="2016-11" db="EMBL/GenBank/DDBJ databases">
        <title>Mixed transmission modes and dynamic genome evolution in an obligate animal-bacterial symbiosis.</title>
        <authorList>
            <person name="Russell S.L."/>
            <person name="Corbett-Detig R.B."/>
            <person name="Cavanaugh C.M."/>
        </authorList>
    </citation>
    <scope>NUCLEOTIDE SEQUENCE [LARGE SCALE GENOMIC DNA]</scope>
    <source>
        <strain evidence="3">MA-KB16</strain>
    </source>
</reference>
<evidence type="ECO:0000313" key="5">
    <source>
        <dbReference type="Proteomes" id="UP000190962"/>
    </source>
</evidence>
<dbReference type="PATRIC" id="fig|2340.3.peg.906"/>
<dbReference type="SUPFAM" id="SSF51735">
    <property type="entry name" value="NAD(P)-binding Rossmann-fold domains"/>
    <property type="match status" value="1"/>
</dbReference>
<feature type="domain" description="NmrA-like" evidence="1">
    <location>
        <begin position="3"/>
        <end position="242"/>
    </location>
</feature>
<evidence type="ECO:0000313" key="4">
    <source>
        <dbReference type="Proteomes" id="UP000030856"/>
    </source>
</evidence>
<organism evidence="2 4">
    <name type="scientific">Solemya velum gill symbiont</name>
    <dbReference type="NCBI Taxonomy" id="2340"/>
    <lineage>
        <taxon>Bacteria</taxon>
        <taxon>Pseudomonadati</taxon>
        <taxon>Pseudomonadota</taxon>
        <taxon>Gammaproteobacteria</taxon>
        <taxon>sulfur-oxidizing symbionts</taxon>
    </lineage>
</organism>
<dbReference type="AlphaFoldDB" id="A0A0B0HG22"/>
<dbReference type="Proteomes" id="UP000030856">
    <property type="component" value="Unassembled WGS sequence"/>
</dbReference>
<dbReference type="OrthoDB" id="109735at2"/>
<name>A0A0B0HG22_SOVGS</name>
<dbReference type="Gene3D" id="3.40.50.720">
    <property type="entry name" value="NAD(P)-binding Rossmann-like Domain"/>
    <property type="match status" value="1"/>
</dbReference>
<evidence type="ECO:0000313" key="2">
    <source>
        <dbReference type="EMBL" id="KHF26396.1"/>
    </source>
</evidence>
<evidence type="ECO:0000313" key="3">
    <source>
        <dbReference type="EMBL" id="OOY35521.1"/>
    </source>
</evidence>
<dbReference type="Gene3D" id="3.90.25.10">
    <property type="entry name" value="UDP-galactose 4-epimerase, domain 1"/>
    <property type="match status" value="1"/>
</dbReference>
<comment type="caution">
    <text evidence="2">The sequence shown here is derived from an EMBL/GenBank/DDBJ whole genome shotgun (WGS) entry which is preliminary data.</text>
</comment>
<keyword evidence="4" id="KW-1185">Reference proteome</keyword>
<reference evidence="2 4" key="1">
    <citation type="journal article" date="2014" name="BMC Genomics">
        <title>The genome of the intracellular bacterium of the coastal bivalve, Solemya velum: a blueprint for thriving in and out of symbiosis.</title>
        <authorList>
            <person name="Dmytrenko O."/>
            <person name="Russell S.L."/>
            <person name="Loo W.T."/>
            <person name="Fontanez K.M."/>
            <person name="Liao L."/>
            <person name="Roeselers G."/>
            <person name="Sharma R."/>
            <person name="Stewart F.J."/>
            <person name="Newton I.L."/>
            <person name="Woyke T."/>
            <person name="Wu D."/>
            <person name="Lang J.M."/>
            <person name="Eisen J.A."/>
            <person name="Cavanaugh C.M."/>
        </authorList>
    </citation>
    <scope>NUCLEOTIDE SEQUENCE [LARGE SCALE GENOMIC DNA]</scope>
    <source>
        <strain evidence="2 4">WH</strain>
    </source>
</reference>
<dbReference type="Proteomes" id="UP000190962">
    <property type="component" value="Unassembled WGS sequence"/>
</dbReference>
<accession>A0A0B0HG22</accession>
<evidence type="ECO:0000259" key="1">
    <source>
        <dbReference type="Pfam" id="PF05368"/>
    </source>
</evidence>
<dbReference type="InterPro" id="IPR036291">
    <property type="entry name" value="NAD(P)-bd_dom_sf"/>
</dbReference>
<dbReference type="STRING" id="2340.JV46_22480"/>
<dbReference type="EMBL" id="MPNX01000004">
    <property type="protein sequence ID" value="OOY35521.1"/>
    <property type="molecule type" value="Genomic_DNA"/>
</dbReference>
<dbReference type="EMBL" id="JRAA01000001">
    <property type="protein sequence ID" value="KHF26396.1"/>
    <property type="molecule type" value="Genomic_DNA"/>
</dbReference>
<protein>
    <submittedName>
        <fullName evidence="3">NmrA family transcriptional regulator</fullName>
    </submittedName>
    <submittedName>
        <fullName evidence="2">Nucleoside-diphosphate-sugar epimerase</fullName>
    </submittedName>
</protein>
<gene>
    <name evidence="3" type="ORF">BOV88_04580</name>
    <name evidence="2" type="ORF">JV46_22480</name>
</gene>
<dbReference type="PANTHER" id="PTHR43162">
    <property type="match status" value="1"/>
</dbReference>
<dbReference type="RefSeq" id="WP_043116165.1">
    <property type="nucleotide sequence ID" value="NZ_JRAA01000001.1"/>
</dbReference>
<sequence length="281" mass="31128">MKNSPILIIGKNGKTGARVNQRLQDLGYTTRAVSRSTNPSFDWENRASWAPVIKGTRSAYVTYQPDLAVPDAEADIKELVKAARENGLEHIVLLSGRGEKGAQLAEKVLQESGISWNIVRCSWFCQNFSESFMLEGILDGELVLPAADTVEPFVDADDIADVAVSLLTDPGHRNKLFELTGPRALNFAQCIKEISEALGRPLKYTTVPIDDYVTSLRKQGVPEELQWLLHELFTVVFDGRNCNVMSGVEEALGRPATDFKTYVQKTIESGVWDVELQKQSA</sequence>
<dbReference type="InterPro" id="IPR008030">
    <property type="entry name" value="NmrA-like"/>
</dbReference>
<dbReference type="Pfam" id="PF05368">
    <property type="entry name" value="NmrA"/>
    <property type="match status" value="1"/>
</dbReference>
<dbReference type="eggNOG" id="COG0702">
    <property type="taxonomic scope" value="Bacteria"/>
</dbReference>
<dbReference type="InterPro" id="IPR051604">
    <property type="entry name" value="Ergot_Alk_Oxidoreductase"/>
</dbReference>